<dbReference type="EMBL" id="CACSLK010016925">
    <property type="protein sequence ID" value="CAA0818217.1"/>
    <property type="molecule type" value="Genomic_DNA"/>
</dbReference>
<gene>
    <name evidence="1" type="ORF">SHERM_01080</name>
</gene>
<accession>A0A9N7MT92</accession>
<keyword evidence="2" id="KW-1185">Reference proteome</keyword>
<proteinExistence type="predicted"/>
<name>A0A9N7MT92_STRHE</name>
<sequence length="126" mass="14748">VTPFEWLKAVPEEHWARCFFSSNAVCDVLVNNISESFNNYILEARDMAIVDMFECIRRRMMARIQVKKAGIEKYTEDIFPNTVRKIEEQREISRNCFPTWAGEDKYEVVHGVNSHIVQLGARRCTC</sequence>
<dbReference type="PANTHER" id="PTHR31973">
    <property type="entry name" value="POLYPROTEIN, PUTATIVE-RELATED"/>
    <property type="match status" value="1"/>
</dbReference>
<protein>
    <submittedName>
        <fullName evidence="1">Uncharacterized protein</fullName>
    </submittedName>
</protein>
<organism evidence="1 2">
    <name type="scientific">Striga hermonthica</name>
    <name type="common">Purple witchweed</name>
    <name type="synonym">Buchnera hermonthica</name>
    <dbReference type="NCBI Taxonomy" id="68872"/>
    <lineage>
        <taxon>Eukaryota</taxon>
        <taxon>Viridiplantae</taxon>
        <taxon>Streptophyta</taxon>
        <taxon>Embryophyta</taxon>
        <taxon>Tracheophyta</taxon>
        <taxon>Spermatophyta</taxon>
        <taxon>Magnoliopsida</taxon>
        <taxon>eudicotyledons</taxon>
        <taxon>Gunneridae</taxon>
        <taxon>Pentapetalae</taxon>
        <taxon>asterids</taxon>
        <taxon>lamiids</taxon>
        <taxon>Lamiales</taxon>
        <taxon>Orobanchaceae</taxon>
        <taxon>Buchnereae</taxon>
        <taxon>Striga</taxon>
    </lineage>
</organism>
<feature type="non-terminal residue" evidence="1">
    <location>
        <position position="1"/>
    </location>
</feature>
<comment type="caution">
    <text evidence="1">The sequence shown here is derived from an EMBL/GenBank/DDBJ whole genome shotgun (WGS) entry which is preliminary data.</text>
</comment>
<dbReference type="AlphaFoldDB" id="A0A9N7MT92"/>
<dbReference type="OrthoDB" id="911946at2759"/>
<dbReference type="PANTHER" id="PTHR31973:SF187">
    <property type="entry name" value="MUTATOR TRANSPOSASE MUDRA PROTEIN"/>
    <property type="match status" value="1"/>
</dbReference>
<reference evidence="1" key="1">
    <citation type="submission" date="2019-12" db="EMBL/GenBank/DDBJ databases">
        <authorList>
            <person name="Scholes J."/>
        </authorList>
    </citation>
    <scope>NUCLEOTIDE SEQUENCE</scope>
</reference>
<evidence type="ECO:0000313" key="2">
    <source>
        <dbReference type="Proteomes" id="UP001153555"/>
    </source>
</evidence>
<evidence type="ECO:0000313" key="1">
    <source>
        <dbReference type="EMBL" id="CAA0818217.1"/>
    </source>
</evidence>
<dbReference type="Proteomes" id="UP001153555">
    <property type="component" value="Unassembled WGS sequence"/>
</dbReference>
<feature type="non-terminal residue" evidence="1">
    <location>
        <position position="126"/>
    </location>
</feature>